<evidence type="ECO:0000256" key="3">
    <source>
        <dbReference type="ARBA" id="ARBA00023172"/>
    </source>
</evidence>
<evidence type="ECO:0000256" key="2">
    <source>
        <dbReference type="ARBA" id="ARBA00023125"/>
    </source>
</evidence>
<keyword evidence="2" id="KW-0238">DNA-binding</keyword>
<dbReference type="InterPro" id="IPR002104">
    <property type="entry name" value="Integrase_catalytic"/>
</dbReference>
<reference evidence="5" key="1">
    <citation type="journal article" date="2014" name="Genome Biol. Evol.">
        <title>Comparative genomic analysis of malaria mosquito vector-associated novel pathogen Elizabethkingia anophelis.</title>
        <authorList>
            <person name="Teo J."/>
            <person name="Tan S.Y."/>
            <person name="Liu Y."/>
            <person name="Tay M."/>
            <person name="Ding Y."/>
            <person name="Li Y."/>
            <person name="Kjelleberg S."/>
            <person name="Givskov M."/>
            <person name="Lin R.T."/>
            <person name="Yang L."/>
        </authorList>
    </citation>
    <scope>NUCLEOTIDE SEQUENCE</scope>
</reference>
<dbReference type="PANTHER" id="PTHR30349">
    <property type="entry name" value="PHAGE INTEGRASE-RELATED"/>
    <property type="match status" value="1"/>
</dbReference>
<evidence type="ECO:0000256" key="1">
    <source>
        <dbReference type="ARBA" id="ARBA00008857"/>
    </source>
</evidence>
<proteinExistence type="inferred from homology"/>
<dbReference type="InterPro" id="IPR013762">
    <property type="entry name" value="Integrase-like_cat_sf"/>
</dbReference>
<evidence type="ECO:0000313" key="5">
    <source>
        <dbReference type="EMBL" id="DAC74439.1"/>
    </source>
</evidence>
<reference evidence="5" key="2">
    <citation type="journal article" date="2014" name="PLoS ONE">
        <title>Insights from the genome annotation of Elizabethkingia anophelis from the malaria vector Anopheles gambiae.</title>
        <authorList>
            <person name="Kukutla P."/>
            <person name="Lindberg B.G."/>
            <person name="Pei D."/>
            <person name="Rayl M."/>
            <person name="Yu W."/>
            <person name="Steritz M."/>
            <person name="Faye I."/>
            <person name="Xu J."/>
        </authorList>
    </citation>
    <scope>NUCLEOTIDE SEQUENCE</scope>
</reference>
<dbReference type="PANTHER" id="PTHR30349:SF41">
    <property type="entry name" value="INTEGRASE_RECOMBINASE PROTEIN MJ0367-RELATED"/>
    <property type="match status" value="1"/>
</dbReference>
<dbReference type="PROSITE" id="PS51898">
    <property type="entry name" value="TYR_RECOMBINASE"/>
    <property type="match status" value="1"/>
</dbReference>
<reference evidence="5" key="4">
    <citation type="journal article" date="2016" name="Sci. Rep.">
        <title>Genomic epidemiology and global diversity of the emerging bacterial pathogen Elizabethkingia anophelis.</title>
        <authorList>
            <person name="Breurec S."/>
            <person name="Criscuolo A."/>
            <person name="Diancourt L."/>
            <person name="Rendueles O."/>
            <person name="Vandenbogaert M."/>
            <person name="Passet V."/>
            <person name="Caro V."/>
            <person name="Rocha E.P."/>
            <person name="Touchon M."/>
            <person name="Brisse S."/>
        </authorList>
    </citation>
    <scope>NUCLEOTIDE SEQUENCE</scope>
</reference>
<evidence type="ECO:0000259" key="4">
    <source>
        <dbReference type="PROSITE" id="PS51898"/>
    </source>
</evidence>
<dbReference type="GO" id="GO:0015074">
    <property type="term" value="P:DNA integration"/>
    <property type="evidence" value="ECO:0007669"/>
    <property type="project" value="InterPro"/>
</dbReference>
<reference evidence="5" key="8">
    <citation type="journal article" date="2018" name="J. ISSAAS">
        <title>In Silico Identification of Three Types of Integrative and Conjugative Elements (ICEs) in Elizabethkingia anophelis Strains Isolated from Around the World.</title>
        <authorList>
            <person name="Xu J."/>
            <person name="Pei D."/>
            <person name="Nicholson A."/>
            <person name="Lan Y."/>
            <person name="Xia Q."/>
        </authorList>
    </citation>
    <scope>NUCLEOTIDE SEQUENCE</scope>
</reference>
<dbReference type="RefSeq" id="WP_095439106.1">
    <property type="nucleotide sequence ID" value="NZ_CP023010.2"/>
</dbReference>
<dbReference type="Pfam" id="PF00589">
    <property type="entry name" value="Phage_integrase"/>
    <property type="match status" value="1"/>
</dbReference>
<feature type="domain" description="Tyr recombinase" evidence="4">
    <location>
        <begin position="105"/>
        <end position="309"/>
    </location>
</feature>
<dbReference type="Gene3D" id="1.10.443.10">
    <property type="entry name" value="Intergrase catalytic core"/>
    <property type="match status" value="1"/>
</dbReference>
<comment type="similarity">
    <text evidence="1">Belongs to the 'phage' integrase family.</text>
</comment>
<reference evidence="5" key="6">
    <citation type="journal article" date="2017" name="Nat. Commun.">
        <title>Evolutionary dynamics and genomic features of the Elizabethkingia anophelis 2015 to 2016 Wisconsin outbreak strain.</title>
        <authorList>
            <person name="Perrin A."/>
            <person name="Larsonneur E."/>
            <person name="Nicholson A.C."/>
            <person name="Edwards D.J."/>
            <person name="Gundlach K.M."/>
            <person name="Whitney A.M."/>
            <person name="Gulvik C.A."/>
            <person name="Bell M.E."/>
            <person name="Rendueles O."/>
            <person name="Cury J."/>
            <person name="Hugon P."/>
            <person name="Clermont D."/>
            <person name="Enouf V."/>
            <person name="Loparev V."/>
            <person name="Juieng P."/>
            <person name="Monson T."/>
            <person name="Warshauer D."/>
            <person name="Elbadawi L.I."/>
            <person name="Walters M.S."/>
            <person name="Crist M.B."/>
            <person name="Noble-Wang J."/>
            <person name="Borlaug G."/>
            <person name="Rocha E.P.C."/>
            <person name="Criscuolo A."/>
            <person name="Touchon M."/>
            <person name="Davis J.P."/>
            <person name="Holt K.E."/>
            <person name="McQuiston J.R."/>
            <person name="Brisse S."/>
        </authorList>
    </citation>
    <scope>NUCLEOTIDE SEQUENCE</scope>
</reference>
<keyword evidence="3" id="KW-0233">DNA recombination</keyword>
<protein>
    <submittedName>
        <fullName evidence="5">Integrase</fullName>
    </submittedName>
</protein>
<organism evidence="5">
    <name type="scientific">Elizabethkingia anophelis</name>
    <dbReference type="NCBI Taxonomy" id="1117645"/>
    <lineage>
        <taxon>Bacteria</taxon>
        <taxon>Pseudomonadati</taxon>
        <taxon>Bacteroidota</taxon>
        <taxon>Flavobacteriia</taxon>
        <taxon>Flavobacteriales</taxon>
        <taxon>Weeksellaceae</taxon>
        <taxon>Elizabethkingia</taxon>
    </lineage>
</organism>
<dbReference type="EMBL" id="BK010590">
    <property type="protein sequence ID" value="DAC74439.1"/>
    <property type="molecule type" value="Genomic_DNA"/>
</dbReference>
<dbReference type="AlphaFoldDB" id="A0A455ZC62"/>
<dbReference type="InterPro" id="IPR050090">
    <property type="entry name" value="Tyrosine_recombinase_XerCD"/>
</dbReference>
<name>A0A455ZC62_9FLAO</name>
<dbReference type="SUPFAM" id="SSF56349">
    <property type="entry name" value="DNA breaking-rejoining enzymes"/>
    <property type="match status" value="1"/>
</dbReference>
<dbReference type="GO" id="GO:0003677">
    <property type="term" value="F:DNA binding"/>
    <property type="evidence" value="ECO:0007669"/>
    <property type="project" value="UniProtKB-KW"/>
</dbReference>
<sequence length="330" mass="38158">MKNYHYQSIYAPYIGEFIAFKRSVGYKFARPSNFRQLDRFMLINANSQIGITKEIADKWCAARNNENEHTRYGRTASLRQFSQYLRNLGFNSYIPQLPKFPNNTFVPYIYSHDEIKAVFNACDGLRLRRRTTESSLLIMPCLLRMLYATGIRITEALSLKNKDIDFDGKCLMIRDSKNNKDRLVPITDTLVNVCKQYLQNRINLPVSDLDKPDSPFFVSPLGLPVRALSVRGWFEKILAGTGITGNKRRPRLHDLRHSFACHSFVKLADDGLDLYCSWPYLSTYLGHQSLSMTEQYVRLTEQLYPELLKDTAGLYVNILHEDEEKQKGGL</sequence>
<reference evidence="5" key="7">
    <citation type="journal article" date="2017" name="Sci. Rep.">
        <title>Genomic features, phylogenetic relationships, and comparative genomics of Elizabethkingia anophelis strain EM361-97 isolated in Taiwan.</title>
        <authorList>
            <person name="Lin J.N."/>
            <person name="Lai C.H."/>
            <person name="Yang C.H."/>
            <person name="Huang Y.H."/>
            <person name="Lin H.H."/>
        </authorList>
    </citation>
    <scope>NUCLEOTIDE SEQUENCE</scope>
</reference>
<dbReference type="GO" id="GO:0006310">
    <property type="term" value="P:DNA recombination"/>
    <property type="evidence" value="ECO:0007669"/>
    <property type="project" value="UniProtKB-KW"/>
</dbReference>
<reference evidence="5" key="5">
    <citation type="journal article" date="2017" name="Genome Announc.">
        <title>Complete Circularized Genome Sequences of Four Strains of Elizabethkingia anophelis, Including Two Novel Strains Isolated from Wild-Caught Anopheles sinensis.</title>
        <authorList>
            <person name="Pei D."/>
            <person name="Nicholson A.C."/>
            <person name="Jiang J."/>
            <person name="Chen H."/>
            <person name="Whitney A.M."/>
            <person name="Villarma A."/>
            <person name="Bell M."/>
            <person name="Humrighouse B."/>
            <person name="Rowe L.A."/>
            <person name="Sheth M."/>
            <person name="Batra D."/>
            <person name="Juieng P."/>
            <person name="Loparev V.N."/>
            <person name="McQuiston J.R."/>
            <person name="Lan Y."/>
            <person name="Ma Y."/>
            <person name="Xu J."/>
        </authorList>
    </citation>
    <scope>NUCLEOTIDE SEQUENCE</scope>
</reference>
<accession>A0A455ZC62</accession>
<dbReference type="InterPro" id="IPR011010">
    <property type="entry name" value="DNA_brk_join_enz"/>
</dbReference>
<reference evidence="5" key="3">
    <citation type="journal article" date="2016" name="Genome Announc.">
        <title>Complete Genome Sequences of Four Strains from the 2015-2016 Elizabethkingia anophelis Outbreak.</title>
        <authorList>
            <person name="Nicholson A.C."/>
            <person name="Whitney A.M."/>
            <person name="Emery B.D."/>
            <person name="Bell M.E."/>
            <person name="Gartin J.T."/>
            <person name="Humrighouse B.W."/>
            <person name="Loparev V.N."/>
            <person name="Batra D."/>
            <person name="Sheth M."/>
            <person name="Rowe L.A."/>
            <person name="Juieng P."/>
            <person name="Knipe K."/>
            <person name="Gulvik C."/>
            <person name="McQuiston J.R."/>
        </authorList>
    </citation>
    <scope>NUCLEOTIDE SEQUENCE</scope>
</reference>